<organism evidence="3 4">
    <name type="scientific">Marinovum algicola</name>
    <dbReference type="NCBI Taxonomy" id="42444"/>
    <lineage>
        <taxon>Bacteria</taxon>
        <taxon>Pseudomonadati</taxon>
        <taxon>Pseudomonadota</taxon>
        <taxon>Alphaproteobacteria</taxon>
        <taxon>Rhodobacterales</taxon>
        <taxon>Roseobacteraceae</taxon>
        <taxon>Marinovum</taxon>
    </lineage>
</organism>
<dbReference type="GO" id="GO:0006508">
    <property type="term" value="P:proteolysis"/>
    <property type="evidence" value="ECO:0007669"/>
    <property type="project" value="InterPro"/>
</dbReference>
<dbReference type="AlphaFoldDB" id="A0A975W823"/>
<feature type="region of interest" description="Disordered" evidence="1">
    <location>
        <begin position="208"/>
        <end position="236"/>
    </location>
</feature>
<feature type="domain" description="Peptidase C14 caspase" evidence="2">
    <location>
        <begin position="26"/>
        <end position="299"/>
    </location>
</feature>
<evidence type="ECO:0000259" key="2">
    <source>
        <dbReference type="Pfam" id="PF00656"/>
    </source>
</evidence>
<dbReference type="PANTHER" id="PTHR48104">
    <property type="entry name" value="METACASPASE-4"/>
    <property type="match status" value="1"/>
</dbReference>
<dbReference type="GO" id="GO:0005737">
    <property type="term" value="C:cytoplasm"/>
    <property type="evidence" value="ECO:0007669"/>
    <property type="project" value="TreeGrafter"/>
</dbReference>
<evidence type="ECO:0000313" key="4">
    <source>
        <dbReference type="Proteomes" id="UP000182932"/>
    </source>
</evidence>
<sequence>MLRPVAAALALFIGFTPGALLAREARALLIGASTYPSLDERFWLKGPANDVDLVARYLASNPVLPFAPDNIVVLADGVDGGRAPTLAAIRAEFAALAQEVAPEDFVYLHFSGHGSQTPAADPASELDGLDEIFLPVDIGPWNDTVGQVENALVDDEIGEMIDAIRARGADVWVVFDSCHSGTATRAAPGAGEVRMRQLPPDALSIPAGAMAEAASRSRALPDPRSPTDAPVETVGDDGETGRLVAFFAAQTNETTPERNMPKGQANRRIQGVFTYTLFETLAERPGITYRQLAQEVLRKYVSGNLARSTPLFEGDLDLPVFGQGAGDRILQWPARPQGTALRIDAGQLHGLNLGSELLLLASPADADDATLARFTVSALTTFSAQATGDYSLDALPPGAVLRKIGTALDLSLTVALPAPGTAPAEALDAAIGVIARDGLTGPRIRFVPAGDPEADLRLAVFADSPRPDALWFMSAAGIVDIDELAQVPSVTTGDKDATQLARMVAENLTRMSRALNLMKVGAATAGASALRVEAEMVRGRYDAAREQVLPASRVAFSGASVPRLVPDDTLGLKLANPTEAPVDFNILYVGSDYSITFIDNGRMQPGDRLDEDYILITGDSFGRERVIVVVSPAAAGSAVEDLSFLAQDAVARSRAAPAGPQGLADLLATAGFGDTTRAAISLSRKKKAAEPVPLFLQFEVETVRP</sequence>
<comment type="caution">
    <text evidence="3">The sequence shown here is derived from an EMBL/GenBank/DDBJ whole genome shotgun (WGS) entry which is preliminary data.</text>
</comment>
<reference evidence="3 4" key="1">
    <citation type="submission" date="2016-10" db="EMBL/GenBank/DDBJ databases">
        <authorList>
            <person name="Varghese N."/>
            <person name="Submissions S."/>
        </authorList>
    </citation>
    <scope>NUCLEOTIDE SEQUENCE [LARGE SCALE GENOMIC DNA]</scope>
    <source>
        <strain evidence="3 4">FF3</strain>
    </source>
</reference>
<dbReference type="PANTHER" id="PTHR48104:SF30">
    <property type="entry name" value="METACASPASE-1"/>
    <property type="match status" value="1"/>
</dbReference>
<gene>
    <name evidence="3" type="ORF">SAMN04487940_102492</name>
</gene>
<proteinExistence type="predicted"/>
<dbReference type="InterPro" id="IPR011600">
    <property type="entry name" value="Pept_C14_caspase"/>
</dbReference>
<dbReference type="InterPro" id="IPR050452">
    <property type="entry name" value="Metacaspase"/>
</dbReference>
<dbReference type="Proteomes" id="UP000182932">
    <property type="component" value="Unassembled WGS sequence"/>
</dbReference>
<accession>A0A975W823</accession>
<evidence type="ECO:0000313" key="3">
    <source>
        <dbReference type="EMBL" id="SEI96239.1"/>
    </source>
</evidence>
<keyword evidence="4" id="KW-1185">Reference proteome</keyword>
<dbReference type="Pfam" id="PF00656">
    <property type="entry name" value="Peptidase_C14"/>
    <property type="match status" value="1"/>
</dbReference>
<dbReference type="EMBL" id="FNYY01000002">
    <property type="protein sequence ID" value="SEI96239.1"/>
    <property type="molecule type" value="Genomic_DNA"/>
</dbReference>
<name>A0A975W823_9RHOB</name>
<dbReference type="GO" id="GO:0004197">
    <property type="term" value="F:cysteine-type endopeptidase activity"/>
    <property type="evidence" value="ECO:0007669"/>
    <property type="project" value="InterPro"/>
</dbReference>
<protein>
    <submittedName>
        <fullName evidence="3">Caspase domain-containing protein</fullName>
    </submittedName>
</protein>
<dbReference type="Gene3D" id="3.40.50.1460">
    <property type="match status" value="1"/>
</dbReference>
<dbReference type="GeneID" id="80817343"/>
<evidence type="ECO:0000256" key="1">
    <source>
        <dbReference type="SAM" id="MobiDB-lite"/>
    </source>
</evidence>
<dbReference type="RefSeq" id="WP_074835394.1">
    <property type="nucleotide sequence ID" value="NZ_FNYY01000002.1"/>
</dbReference>